<evidence type="ECO:0000256" key="5">
    <source>
        <dbReference type="ARBA" id="ARBA00023125"/>
    </source>
</evidence>
<evidence type="ECO:0000256" key="8">
    <source>
        <dbReference type="PROSITE-ProRule" id="PRU00042"/>
    </source>
</evidence>
<keyword evidence="2 8" id="KW-0863">Zinc-finger</keyword>
<dbReference type="InterPro" id="IPR007219">
    <property type="entry name" value="XnlR_reg_dom"/>
</dbReference>
<feature type="domain" description="Zn(2)-C6 fungal-type" evidence="10">
    <location>
        <begin position="98"/>
        <end position="127"/>
    </location>
</feature>
<dbReference type="InterPro" id="IPR001138">
    <property type="entry name" value="Zn2Cys6_DnaBD"/>
</dbReference>
<sequence length="945" mass="103761">MEEAPAAHPGSDGMINTDDAKLRLLCITCGKTYTRLDHLVRHRRSHTQVKPFSCHVCGKDFARADVLKRHVFNHDHYGPSDRRRRQMAPDGKPRVAKACAACATAKLRCEDEKPCRRCVQKKLSCYYPDLTASPAEGTPTTVTTTTTSPTERHQSTLVFSASTAQQTDRATVQASDTSISDHQFSSMLTVAHASQQPFLVSSTPVTQQSAADLMVDEGTLSTADTSIFTQQTPDSYDDSSLVNFLTDIMLPWTPAPNGHPLPNEQLHLRDFLDFGAYDVHTADLEAMLETSHGDTMQLGPGASSNPLPSSETRTPAHSEGLSTANAAFMRSMWMWTPTNRDYSGLDNLNLSLPYADMDSPETRVPFGHLAHHPAVDTPTRDKILAYVLTTCDAPLYVTIASSFPNAQILTRLMQFYMTLHLAQKDPWLHFPTMEVDDGSLDLVITMISAGATLYSVPAIRRLGFALQDAARTLIIRKFESNNRLTRDLRLLQAFALQLEVALWSGDKRRMELAESASQPLITASMMRRAGRLSSPKSQTPAPTVEDSDEILDLKWRQWVQAESYKRFACHLLIHDAQASMACQVPPILSPAELCLSFPASKDLWEARSAGDWSALFGQLGQNPGDRGGSGTIAEVIYDVSQLEHQSNIDFTFAATIVVYSTWTLGCPLLRHKAVLRPPSMGHSFGESSLMASHRTGILYVIDHTLLVLSGWDGLLHPEMTLVAERILLNLHVSFEQVQRFAGKEGVDEARRAYPLLQQWAESSNARKAVWHAGQIVKAAKACSPNALRSFGAICLYHAGLTLWAYAVVQGAIPSKARGQGRPSQALPTTEDATEVWLDGDDSPAVQRFITLNRGVPLIHDSATEPGRAMSLKNARPLMELCISLLRKNTDIHNTGDCLPLIENLSQLMRDLGKAAQGLLLGELRGPEHIPRTLDDGGGAPATLGV</sequence>
<dbReference type="Pfam" id="PF00172">
    <property type="entry name" value="Zn_clus"/>
    <property type="match status" value="1"/>
</dbReference>
<keyword evidence="7" id="KW-0539">Nucleus</keyword>
<keyword evidence="3" id="KW-0862">Zinc</keyword>
<feature type="compositionally biased region" description="Polar residues" evidence="9">
    <location>
        <begin position="302"/>
        <end position="319"/>
    </location>
</feature>
<evidence type="ECO:0000259" key="10">
    <source>
        <dbReference type="PROSITE" id="PS50048"/>
    </source>
</evidence>
<name>A0A0D2E2G8_9EURO</name>
<dbReference type="PANTHER" id="PTHR47660">
    <property type="entry name" value="TRANSCRIPTION FACTOR WITH C2H2 AND ZN(2)-CYS(6) DNA BINDING DOMAIN (EUROFUNG)-RELATED-RELATED"/>
    <property type="match status" value="1"/>
</dbReference>
<dbReference type="GO" id="GO:0000981">
    <property type="term" value="F:DNA-binding transcription factor activity, RNA polymerase II-specific"/>
    <property type="evidence" value="ECO:0007669"/>
    <property type="project" value="InterPro"/>
</dbReference>
<dbReference type="Gene3D" id="3.30.160.60">
    <property type="entry name" value="Classic Zinc Finger"/>
    <property type="match status" value="2"/>
</dbReference>
<dbReference type="Pfam" id="PF00096">
    <property type="entry name" value="zf-C2H2"/>
    <property type="match status" value="2"/>
</dbReference>
<dbReference type="PROSITE" id="PS00028">
    <property type="entry name" value="ZINC_FINGER_C2H2_1"/>
    <property type="match status" value="2"/>
</dbReference>
<feature type="region of interest" description="Disordered" evidence="9">
    <location>
        <begin position="293"/>
        <end position="319"/>
    </location>
</feature>
<evidence type="ECO:0000313" key="13">
    <source>
        <dbReference type="Proteomes" id="UP000054266"/>
    </source>
</evidence>
<evidence type="ECO:0000256" key="4">
    <source>
        <dbReference type="ARBA" id="ARBA00023015"/>
    </source>
</evidence>
<gene>
    <name evidence="12" type="ORF">PV04_04429</name>
</gene>
<dbReference type="FunFam" id="3.30.160.60:FF:002343">
    <property type="entry name" value="Zinc finger protein 33A"/>
    <property type="match status" value="1"/>
</dbReference>
<feature type="domain" description="C2H2-type" evidence="11">
    <location>
        <begin position="52"/>
        <end position="79"/>
    </location>
</feature>
<dbReference type="PROSITE" id="PS50157">
    <property type="entry name" value="ZINC_FINGER_C2H2_2"/>
    <property type="match status" value="2"/>
</dbReference>
<accession>A0A0D2E2G8</accession>
<dbReference type="AlphaFoldDB" id="A0A0D2E2G8"/>
<evidence type="ECO:0000256" key="7">
    <source>
        <dbReference type="ARBA" id="ARBA00023242"/>
    </source>
</evidence>
<dbReference type="PROSITE" id="PS00463">
    <property type="entry name" value="ZN2_CY6_FUNGAL_1"/>
    <property type="match status" value="1"/>
</dbReference>
<evidence type="ECO:0000256" key="3">
    <source>
        <dbReference type="ARBA" id="ARBA00022833"/>
    </source>
</evidence>
<dbReference type="SMART" id="SM00355">
    <property type="entry name" value="ZnF_C2H2"/>
    <property type="match status" value="2"/>
</dbReference>
<dbReference type="GO" id="GO:0006351">
    <property type="term" value="P:DNA-templated transcription"/>
    <property type="evidence" value="ECO:0007669"/>
    <property type="project" value="InterPro"/>
</dbReference>
<organism evidence="12 13">
    <name type="scientific">Phialophora macrospora</name>
    <dbReference type="NCBI Taxonomy" id="1851006"/>
    <lineage>
        <taxon>Eukaryota</taxon>
        <taxon>Fungi</taxon>
        <taxon>Dikarya</taxon>
        <taxon>Ascomycota</taxon>
        <taxon>Pezizomycotina</taxon>
        <taxon>Eurotiomycetes</taxon>
        <taxon>Chaetothyriomycetidae</taxon>
        <taxon>Chaetothyriales</taxon>
        <taxon>Herpotrichiellaceae</taxon>
        <taxon>Phialophora</taxon>
    </lineage>
</organism>
<protein>
    <submittedName>
        <fullName evidence="12">Uncharacterized protein</fullName>
    </submittedName>
</protein>
<dbReference type="Proteomes" id="UP000054266">
    <property type="component" value="Unassembled WGS sequence"/>
</dbReference>
<evidence type="ECO:0000256" key="2">
    <source>
        <dbReference type="ARBA" id="ARBA00022771"/>
    </source>
</evidence>
<keyword evidence="4" id="KW-0805">Transcription regulation</keyword>
<keyword evidence="13" id="KW-1185">Reference proteome</keyword>
<evidence type="ECO:0000313" key="12">
    <source>
        <dbReference type="EMBL" id="KIW68487.1"/>
    </source>
</evidence>
<dbReference type="HOGENOM" id="CLU_003487_0_1_1"/>
<keyword evidence="6" id="KW-0804">Transcription</keyword>
<evidence type="ECO:0000256" key="9">
    <source>
        <dbReference type="SAM" id="MobiDB-lite"/>
    </source>
</evidence>
<dbReference type="EMBL" id="KN846958">
    <property type="protein sequence ID" value="KIW68487.1"/>
    <property type="molecule type" value="Genomic_DNA"/>
</dbReference>
<evidence type="ECO:0000259" key="11">
    <source>
        <dbReference type="PROSITE" id="PS50157"/>
    </source>
</evidence>
<dbReference type="InterPro" id="IPR036864">
    <property type="entry name" value="Zn2-C6_fun-type_DNA-bd_sf"/>
</dbReference>
<dbReference type="GO" id="GO:0008270">
    <property type="term" value="F:zinc ion binding"/>
    <property type="evidence" value="ECO:0007669"/>
    <property type="project" value="UniProtKB-KW"/>
</dbReference>
<evidence type="ECO:0000256" key="6">
    <source>
        <dbReference type="ARBA" id="ARBA00023163"/>
    </source>
</evidence>
<dbReference type="SUPFAM" id="SSF57701">
    <property type="entry name" value="Zn2/Cys6 DNA-binding domain"/>
    <property type="match status" value="1"/>
</dbReference>
<evidence type="ECO:0000256" key="1">
    <source>
        <dbReference type="ARBA" id="ARBA00022723"/>
    </source>
</evidence>
<dbReference type="SMART" id="SM00066">
    <property type="entry name" value="GAL4"/>
    <property type="match status" value="1"/>
</dbReference>
<dbReference type="InterPro" id="IPR036236">
    <property type="entry name" value="Znf_C2H2_sf"/>
</dbReference>
<reference evidence="12 13" key="1">
    <citation type="submission" date="2015-01" db="EMBL/GenBank/DDBJ databases">
        <title>The Genome Sequence of Capronia semiimmersa CBS27337.</title>
        <authorList>
            <consortium name="The Broad Institute Genomics Platform"/>
            <person name="Cuomo C."/>
            <person name="de Hoog S."/>
            <person name="Gorbushina A."/>
            <person name="Stielow B."/>
            <person name="Teixiera M."/>
            <person name="Abouelleil A."/>
            <person name="Chapman S.B."/>
            <person name="Priest M."/>
            <person name="Young S.K."/>
            <person name="Wortman J."/>
            <person name="Nusbaum C."/>
            <person name="Birren B."/>
        </authorList>
    </citation>
    <scope>NUCLEOTIDE SEQUENCE [LARGE SCALE GENOMIC DNA]</scope>
    <source>
        <strain evidence="12 13">CBS 27337</strain>
    </source>
</reference>
<dbReference type="PROSITE" id="PS50048">
    <property type="entry name" value="ZN2_CY6_FUNGAL_2"/>
    <property type="match status" value="1"/>
</dbReference>
<dbReference type="PANTHER" id="PTHR47660:SF2">
    <property type="entry name" value="TRANSCRIPTION FACTOR WITH C2H2 AND ZN(2)-CYS(6) DNA BINDING DOMAIN (EUROFUNG)"/>
    <property type="match status" value="1"/>
</dbReference>
<keyword evidence="1" id="KW-0479">Metal-binding</keyword>
<keyword evidence="5" id="KW-0238">DNA-binding</keyword>
<dbReference type="Pfam" id="PF04082">
    <property type="entry name" value="Fungal_trans"/>
    <property type="match status" value="1"/>
</dbReference>
<dbReference type="STRING" id="5601.A0A0D2E2G8"/>
<feature type="domain" description="C2H2-type" evidence="11">
    <location>
        <begin position="24"/>
        <end position="51"/>
    </location>
</feature>
<dbReference type="Gene3D" id="4.10.240.10">
    <property type="entry name" value="Zn(2)-C6 fungal-type DNA-binding domain"/>
    <property type="match status" value="1"/>
</dbReference>
<dbReference type="GO" id="GO:0003677">
    <property type="term" value="F:DNA binding"/>
    <property type="evidence" value="ECO:0007669"/>
    <property type="project" value="UniProtKB-KW"/>
</dbReference>
<proteinExistence type="predicted"/>
<dbReference type="SUPFAM" id="SSF57667">
    <property type="entry name" value="beta-beta-alpha zinc fingers"/>
    <property type="match status" value="1"/>
</dbReference>
<dbReference type="InterPro" id="IPR013087">
    <property type="entry name" value="Znf_C2H2_type"/>
</dbReference>